<dbReference type="STRING" id="246786.GS18_0208860"/>
<dbReference type="CDD" id="cd04506">
    <property type="entry name" value="SGNH_hydrolase_YpmR_like"/>
    <property type="match status" value="1"/>
</dbReference>
<dbReference type="Pfam" id="PF13472">
    <property type="entry name" value="Lipase_GDSL_2"/>
    <property type="match status" value="1"/>
</dbReference>
<sequence>MRKSFLALTGLCLMLAGCDVFSAKPANMAMKPEAAEDPYTKKTIPSDFIESNLNVVAVGDSLTAGVGDADNNGGYVGDVSDLLQLEEEVSSVDVSNFGVRGHKTNDLLKVLGKRDVIEKLREADIILMTIGGNDIMKVTRNHIMDLQLEPYREEQPRFEKRFKKILNTIRSANPDAVIVYTGLYNPFKFMLPELSEIDTIVEEWNQASNRMIMADGNAIFVPTEDLFATRSYGKLLYVDEFHPSETGYSLIADRVYTSLSEQNE</sequence>
<dbReference type="PANTHER" id="PTHR30383">
    <property type="entry name" value="THIOESTERASE 1/PROTEASE 1/LYSOPHOSPHOLIPASE L1"/>
    <property type="match status" value="1"/>
</dbReference>
<dbReference type="AlphaFoldDB" id="A0A084H013"/>
<dbReference type="EMBL" id="JNVC02000004">
    <property type="protein sequence ID" value="KEZ52925.1"/>
    <property type="molecule type" value="Genomic_DNA"/>
</dbReference>
<protein>
    <recommendedName>
        <fullName evidence="2">SGNH hydrolase-type esterase domain-containing protein</fullName>
    </recommendedName>
</protein>
<keyword evidence="1" id="KW-0732">Signal</keyword>
<dbReference type="Proteomes" id="UP000028549">
    <property type="component" value="Unassembled WGS sequence"/>
</dbReference>
<gene>
    <name evidence="3" type="ORF">GS18_0208860</name>
</gene>
<dbReference type="InterPro" id="IPR036514">
    <property type="entry name" value="SGNH_hydro_sf"/>
</dbReference>
<dbReference type="SUPFAM" id="SSF52266">
    <property type="entry name" value="SGNH hydrolase"/>
    <property type="match status" value="1"/>
</dbReference>
<evidence type="ECO:0000259" key="2">
    <source>
        <dbReference type="Pfam" id="PF13472"/>
    </source>
</evidence>
<dbReference type="InterPro" id="IPR013830">
    <property type="entry name" value="SGNH_hydro"/>
</dbReference>
<dbReference type="GO" id="GO:0004622">
    <property type="term" value="F:phosphatidylcholine lysophospholipase activity"/>
    <property type="evidence" value="ECO:0007669"/>
    <property type="project" value="TreeGrafter"/>
</dbReference>
<comment type="caution">
    <text evidence="3">The sequence shown here is derived from an EMBL/GenBank/DDBJ whole genome shotgun (WGS) entry which is preliminary data.</text>
</comment>
<dbReference type="Gene3D" id="3.40.50.1110">
    <property type="entry name" value="SGNH hydrolase"/>
    <property type="match status" value="1"/>
</dbReference>
<dbReference type="RefSeq" id="WP_029280484.1">
    <property type="nucleotide sequence ID" value="NZ_JNVC02000004.1"/>
</dbReference>
<accession>A0A084H013</accession>
<dbReference type="PANTHER" id="PTHR30383:SF27">
    <property type="entry name" value="SPORE GERMINATION LIPASE LIPC"/>
    <property type="match status" value="1"/>
</dbReference>
<keyword evidence="4" id="KW-1185">Reference proteome</keyword>
<evidence type="ECO:0000313" key="4">
    <source>
        <dbReference type="Proteomes" id="UP000028549"/>
    </source>
</evidence>
<proteinExistence type="predicted"/>
<dbReference type="InterPro" id="IPR051532">
    <property type="entry name" value="Ester_Hydrolysis_Enzymes"/>
</dbReference>
<reference evidence="3 4" key="1">
    <citation type="journal article" date="2005" name="Int. J. Syst. Evol. Microbiol.">
        <title>Bacillus cibi sp. nov., isolated from jeotgal, a traditional Korean fermented seafood.</title>
        <authorList>
            <person name="Yoon J.H."/>
            <person name="Lee C.H."/>
            <person name="Oh T.K."/>
        </authorList>
    </citation>
    <scope>NUCLEOTIDE SEQUENCE [LARGE SCALE GENOMIC DNA]</scope>
    <source>
        <strain evidence="3 4">DSM 16189</strain>
    </source>
</reference>
<dbReference type="PROSITE" id="PS51257">
    <property type="entry name" value="PROKAR_LIPOPROTEIN"/>
    <property type="match status" value="1"/>
</dbReference>
<name>A0A084H013_METID</name>
<organism evidence="3 4">
    <name type="scientific">Metabacillus indicus</name>
    <name type="common">Bacillus indicus</name>
    <dbReference type="NCBI Taxonomy" id="246786"/>
    <lineage>
        <taxon>Bacteria</taxon>
        <taxon>Bacillati</taxon>
        <taxon>Bacillota</taxon>
        <taxon>Bacilli</taxon>
        <taxon>Bacillales</taxon>
        <taxon>Bacillaceae</taxon>
        <taxon>Metabacillus</taxon>
    </lineage>
</organism>
<feature type="domain" description="SGNH hydrolase-type esterase" evidence="2">
    <location>
        <begin position="57"/>
        <end position="249"/>
    </location>
</feature>
<evidence type="ECO:0000256" key="1">
    <source>
        <dbReference type="SAM" id="SignalP"/>
    </source>
</evidence>
<dbReference type="OrthoDB" id="252349at2"/>
<feature type="signal peptide" evidence="1">
    <location>
        <begin position="1"/>
        <end position="22"/>
    </location>
</feature>
<evidence type="ECO:0000313" key="3">
    <source>
        <dbReference type="EMBL" id="KEZ52925.1"/>
    </source>
</evidence>
<feature type="chain" id="PRO_5001776054" description="SGNH hydrolase-type esterase domain-containing protein" evidence="1">
    <location>
        <begin position="23"/>
        <end position="264"/>
    </location>
</feature>